<protein>
    <submittedName>
        <fullName evidence="1">Type IV pilus assembly protein PilY1</fullName>
    </submittedName>
</protein>
<accession>A0A444J8X8</accession>
<organism evidence="1 2">
    <name type="scientific">Candidatus Electrothrix communis</name>
    <dbReference type="NCBI Taxonomy" id="1859133"/>
    <lineage>
        <taxon>Bacteria</taxon>
        <taxon>Pseudomonadati</taxon>
        <taxon>Thermodesulfobacteriota</taxon>
        <taxon>Desulfobulbia</taxon>
        <taxon>Desulfobulbales</taxon>
        <taxon>Desulfobulbaceae</taxon>
        <taxon>Candidatus Electrothrix</taxon>
    </lineage>
</organism>
<evidence type="ECO:0000313" key="2">
    <source>
        <dbReference type="Proteomes" id="UP000288086"/>
    </source>
</evidence>
<gene>
    <name evidence="1" type="ORF">VT98_10341</name>
</gene>
<keyword evidence="2" id="KW-1185">Reference proteome</keyword>
<feature type="non-terminal residue" evidence="1">
    <location>
        <position position="1"/>
    </location>
</feature>
<evidence type="ECO:0000313" key="1">
    <source>
        <dbReference type="EMBL" id="RWX49551.1"/>
    </source>
</evidence>
<sequence>GSGAMYQAVFWPEHEDKTNPTPNKVNWVGDVRSLLLDATGRMYEDTVQDGTLNTAEDREIVFYYSGNVKQTRGCYDTVGYRQGPDGIEGTADDFQCRGDLDPEREPCLGNSENPICSWKPECESGDPCVETMDVKYLWSANRQLREMDVLADRKIYTWNDVDNNGMVDPDKGEWFQLKTFDPTDTNNYWSTLNAAAATAANRGKVTEDFLTPDDWANFVGLDPNKTPDEMELDAIQSLTRWLLGVDQTDVDDPETDWIDRPLRSRQYFFADTGKTQEWRLGDVIHSAPTAVSKPAEAFNQIYRDPTYTKFSKYWDKRRIVIYFGGNDGMLHAVNGGFYIEDTKQFCCTKPVTVTKTVDGQDVEVEECNDPVTDGECTGTTNLGEELWAYIPYNLQPHLKCLADEYYSHKYFVDKKPRIFDVQIFAEDADHPGGWGTILVGGMRFGGATVDAKDLNDFKDNNGLEDPRQFTSSFFILDITNPDSPQLLGELTRNTDDDYVDLNFTTSTPAMVSMRDGGKDAVTSTWYLVMGNGPTSMDGTNAKDEQGRLAILPLEWLKGPIADINWTDGIPNSNTHGDKEPIRIYNELPGVKNEGGVYPVPLADNSENSSYISDIISVDYNIDASTEDSLGVRFRTDAVYFGTVDGTWHPEYPNDYYVKSGDQRFWNGGGRLFRLVTKVLDASGDEKSTTPTEWADEWADGNPVRMLADLGAPVVSAPSVGYDGYNYWIYAGTGRFYDELDKTDDGRCLPVNPACLEPQACATSACTSDPACTGTCSDRSNMAYFGIKEPIIDDKNEPAGWSLTSANKVSSFGCDDAVMTWGLIESNLDVSPYITNGLVGANPPNQSLSPDKPSGQRGLMQTDNILVGNKSGYLACWHCRMEGSEYICDNLSDEKCYRGVPAYPVLSLTEDPDSNGPIYDYDKDRYSFEKLTGYIAGTGCEDVNGDRITTGLDGWYHIFHDPRERNISTASLLGDMLYFTSYQPLMISARLKGRVSFTDSIIRPELHRLTT</sequence>
<dbReference type="EMBL" id="MTKP01000034">
    <property type="protein sequence ID" value="RWX49551.1"/>
    <property type="molecule type" value="Genomic_DNA"/>
</dbReference>
<dbReference type="AlphaFoldDB" id="A0A444J8X8"/>
<name>A0A444J8X8_9BACT</name>
<proteinExistence type="predicted"/>
<reference evidence="1 2" key="1">
    <citation type="submission" date="2017-01" db="EMBL/GenBank/DDBJ databases">
        <title>The cable genome- insights into the physiology and evolution of filamentous bacteria capable of sulfide oxidation via long distance electron transfer.</title>
        <authorList>
            <person name="Schreiber L."/>
            <person name="Bjerg J.T."/>
            <person name="Boggild A."/>
            <person name="Van De Vossenberg J."/>
            <person name="Meysman F."/>
            <person name="Nielsen L.P."/>
            <person name="Schramm A."/>
            <person name="Kjeldsen K.U."/>
        </authorList>
    </citation>
    <scope>NUCLEOTIDE SEQUENCE [LARGE SCALE GENOMIC DNA]</scope>
    <source>
        <strain evidence="1">A1</strain>
    </source>
</reference>
<dbReference type="Proteomes" id="UP000288086">
    <property type="component" value="Unassembled WGS sequence"/>
</dbReference>
<comment type="caution">
    <text evidence="1">The sequence shown here is derived from an EMBL/GenBank/DDBJ whole genome shotgun (WGS) entry which is preliminary data.</text>
</comment>